<evidence type="ECO:0000313" key="1">
    <source>
        <dbReference type="EMBL" id="GAH99585.1"/>
    </source>
</evidence>
<proteinExistence type="predicted"/>
<gene>
    <name evidence="1" type="ORF">S06H3_01956</name>
</gene>
<comment type="caution">
    <text evidence="1">The sequence shown here is derived from an EMBL/GenBank/DDBJ whole genome shotgun (WGS) entry which is preliminary data.</text>
</comment>
<reference evidence="1" key="1">
    <citation type="journal article" date="2014" name="Front. Microbiol.">
        <title>High frequency of phylogenetically diverse reductive dehalogenase-homologous genes in deep subseafloor sedimentary metagenomes.</title>
        <authorList>
            <person name="Kawai M."/>
            <person name="Futagami T."/>
            <person name="Toyoda A."/>
            <person name="Takaki Y."/>
            <person name="Nishi S."/>
            <person name="Hori S."/>
            <person name="Arai W."/>
            <person name="Tsubouchi T."/>
            <person name="Morono Y."/>
            <person name="Uchiyama I."/>
            <person name="Ito T."/>
            <person name="Fujiyama A."/>
            <person name="Inagaki F."/>
            <person name="Takami H."/>
        </authorList>
    </citation>
    <scope>NUCLEOTIDE SEQUENCE</scope>
    <source>
        <strain evidence="1">Expedition CK06-06</strain>
    </source>
</reference>
<dbReference type="EMBL" id="BARV01000534">
    <property type="protein sequence ID" value="GAH99585.1"/>
    <property type="molecule type" value="Genomic_DNA"/>
</dbReference>
<protein>
    <recommendedName>
        <fullName evidence="2">Homing endonuclease LAGLIDADG domain-containing protein</fullName>
    </recommendedName>
</protein>
<evidence type="ECO:0008006" key="2">
    <source>
        <dbReference type="Google" id="ProtNLM"/>
    </source>
</evidence>
<dbReference type="SUPFAM" id="SSF55608">
    <property type="entry name" value="Homing endonucleases"/>
    <property type="match status" value="1"/>
</dbReference>
<feature type="non-terminal residue" evidence="1">
    <location>
        <position position="128"/>
    </location>
</feature>
<dbReference type="AlphaFoldDB" id="X1L122"/>
<sequence length="128" mass="14043">MEGRAVTLDLLGTNEQEIAYLAGFFDGEGCVLLKFNYSAGGPSSYLSVQLANVFPAPLYLCQRIFGGKVSLAKSRHGCNAVYQWGVYSKKAETFLTVVLPYLIIKKEEAVLALQHAALRGINTPRKQE</sequence>
<organism evidence="1">
    <name type="scientific">marine sediment metagenome</name>
    <dbReference type="NCBI Taxonomy" id="412755"/>
    <lineage>
        <taxon>unclassified sequences</taxon>
        <taxon>metagenomes</taxon>
        <taxon>ecological metagenomes</taxon>
    </lineage>
</organism>
<name>X1L122_9ZZZZ</name>
<dbReference type="Gene3D" id="3.10.28.10">
    <property type="entry name" value="Homing endonucleases"/>
    <property type="match status" value="1"/>
</dbReference>
<dbReference type="InterPro" id="IPR027434">
    <property type="entry name" value="Homing_endonucl"/>
</dbReference>
<accession>X1L122</accession>